<dbReference type="Pfam" id="PF11707">
    <property type="entry name" value="Npa1"/>
    <property type="match status" value="1"/>
</dbReference>
<dbReference type="InterPro" id="IPR039844">
    <property type="entry name" value="URB1"/>
</dbReference>
<proteinExistence type="predicted"/>
<reference evidence="3" key="1">
    <citation type="journal article" date="2012" name="Nat. Genet.">
        <title>Whole-genome sequence of Schistosoma haematobium.</title>
        <authorList>
            <person name="Young N.D."/>
            <person name="Jex A.R."/>
            <person name="Li B."/>
            <person name="Liu S."/>
            <person name="Yang L."/>
            <person name="Xiong Z."/>
            <person name="Li Y."/>
            <person name="Cantacessi C."/>
            <person name="Hall R.S."/>
            <person name="Xu X."/>
            <person name="Chen F."/>
            <person name="Wu X."/>
            <person name="Zerlotini A."/>
            <person name="Oliveira G."/>
            <person name="Hofmann A."/>
            <person name="Zhang G."/>
            <person name="Fang X."/>
            <person name="Kang Y."/>
            <person name="Campbell B.E."/>
            <person name="Loukas A."/>
            <person name="Ranganathan S."/>
            <person name="Rollinson D."/>
            <person name="Rinaldi G."/>
            <person name="Brindley P.J."/>
            <person name="Yang H."/>
            <person name="Wang J."/>
            <person name="Wang J."/>
            <person name="Gasser R.B."/>
        </authorList>
    </citation>
    <scope>NUCLEOTIDE SEQUENCE [LARGE SCALE GENOMIC DNA]</scope>
</reference>
<sequence length="1084" mass="124628">MPERSKRIKLYDDGFTKQDSYHRNDRFKSIGSDISVLVNFVESITNEDVDELVVDVVAGGDVVQILKFLDSGQDRKAGELHAVFKALYIIILKTSHELSSRFPNVARELAEGFLEDSRFSLCLNTMRKSQNAEILKTSLQLLASIVTVSEDLARAVLRYIDFDSATMKKCSQRRNLVDKCDVRTCFINFLASFVYLDNNFVLRELVDKKGALDLLISESFVDKYSNVILILCVLKKVAENSSVSKTQRVRVFNRHCLQKLTSLYLWRGEGKTVDEVLRKDNAEVNEHELVSIRDTVHKLLTHLFTSSRFGLVFSNKFDVNVQYNRLILLCLTSAHMEDAYTDPLRTELVVVALCKCPDLFPHYLDHLAPSLYPRDSPSWFCLIEFVFHIYRSISKYIVQFTITALTHSLTIEVLATTIANFCVLSPKMIDPIRKALQYDKSSDVKNKAIELMGYLKQLLEIPLTWLSLNQLPSTMNFTSDQLKMKIELLIRERIPDSRWLVHFQKLFKKNLNDPILLIDQVVSSTDQSEPEEVSEEAIKIEDMVNSIEQSLNDLPEGCHLSVKLTFLILEIRKVFKNLEKSVSGDCNNLSADVIDTINELPGITKSCFKASTYSKDILECLWEREIERENMIELKAITAVHKFPVFTMALKELPLNKRLVFLNPEERKNLTLWGFRTRQQNKYLFKFLLEIASIAPKVVYRHIPVLWLLRAYNATMSSLGEYFTLMITGNIFREGEERLEYDSKFKYLFVTSRYIVWGSSLCKHYQFDLQTNILNHPTLLHQPNINTLFNVLDDNQLLDSAYNFPLYRRWFIAFVLDTLRNSLSHGGGSVLGGGSRKAKSFHISIDSGGRLTKIHANFFIRVLKILSQPENHMFQPIWNCLLAKPAIDLRYVPEFLRLYFSTNNKFTIERQWIVRLCVDSLGDPADYLVMENSLVFKHILCAYSLPSADMSFKFSVLRLLVNATKHSRIVHALIRFHAILLWLSRHATASISSEEQRKLFLCILENIHNALAEKSSNQPIMDIVNLIKDECSASKLTSALSMSNPRLLSKHLGKYLDCSCMCSKAPDYHLTVPNTVAFKERGQW</sequence>
<dbReference type="PANTHER" id="PTHR13500:SF0">
    <property type="entry name" value="NUCLEOLAR PRE-RIBOSOMAL-ASSOCIATED PROTEIN 1"/>
    <property type="match status" value="1"/>
</dbReference>
<dbReference type="AlphaFoldDB" id="A0A094ZZ95"/>
<dbReference type="Pfam" id="PF16201">
    <property type="entry name" value="NopRA1"/>
    <property type="match status" value="1"/>
</dbReference>
<evidence type="ECO:0000313" key="3">
    <source>
        <dbReference type="EMBL" id="KGB39757.1"/>
    </source>
</evidence>
<protein>
    <submittedName>
        <fullName evidence="3">Nucleolar pre-ribosomal-associated protein 1</fullName>
    </submittedName>
</protein>
<dbReference type="GO" id="GO:0000463">
    <property type="term" value="P:maturation of LSU-rRNA from tricistronic rRNA transcript (SSU-rRNA, 5.8S rRNA, LSU-rRNA)"/>
    <property type="evidence" value="ECO:0007669"/>
    <property type="project" value="TreeGrafter"/>
</dbReference>
<dbReference type="EMBL" id="KL251281">
    <property type="protein sequence ID" value="KGB39757.1"/>
    <property type="molecule type" value="Genomic_DNA"/>
</dbReference>
<gene>
    <name evidence="3" type="ORF">MS3_08212</name>
</gene>
<organism evidence="3">
    <name type="scientific">Schistosoma haematobium</name>
    <name type="common">Blood fluke</name>
    <dbReference type="NCBI Taxonomy" id="6185"/>
    <lineage>
        <taxon>Eukaryota</taxon>
        <taxon>Metazoa</taxon>
        <taxon>Spiralia</taxon>
        <taxon>Lophotrochozoa</taxon>
        <taxon>Platyhelminthes</taxon>
        <taxon>Trematoda</taxon>
        <taxon>Digenea</taxon>
        <taxon>Strigeidida</taxon>
        <taxon>Schistosomatoidea</taxon>
        <taxon>Schistosomatidae</taxon>
        <taxon>Schistosoma</taxon>
    </lineage>
</organism>
<feature type="domain" description="URB1 N-terminal" evidence="1">
    <location>
        <begin position="62"/>
        <end position="381"/>
    </location>
</feature>
<dbReference type="GO" id="GO:0005730">
    <property type="term" value="C:nucleolus"/>
    <property type="evidence" value="ECO:0007669"/>
    <property type="project" value="TreeGrafter"/>
</dbReference>
<name>A0A094ZZ95_SCHHA</name>
<feature type="domain" description="URB1 C-terminal" evidence="2">
    <location>
        <begin position="847"/>
        <end position="982"/>
    </location>
</feature>
<evidence type="ECO:0000259" key="2">
    <source>
        <dbReference type="Pfam" id="PF16201"/>
    </source>
</evidence>
<accession>A0A094ZZ95</accession>
<evidence type="ECO:0000259" key="1">
    <source>
        <dbReference type="Pfam" id="PF11707"/>
    </source>
</evidence>
<dbReference type="STRING" id="6185.A0A094ZZ95"/>
<dbReference type="PANTHER" id="PTHR13500">
    <property type="entry name" value="NUCLEOLAR PRERIBOSOMAL-ASSOCIATED PROTEIN 1"/>
    <property type="match status" value="1"/>
</dbReference>
<dbReference type="InterPro" id="IPR021714">
    <property type="entry name" value="URB1_N"/>
</dbReference>
<dbReference type="InterPro" id="IPR032436">
    <property type="entry name" value="URB1_C"/>
</dbReference>
<dbReference type="GO" id="GO:0000466">
    <property type="term" value="P:maturation of 5.8S rRNA from tricistronic rRNA transcript (SSU-rRNA, 5.8S rRNA, LSU-rRNA)"/>
    <property type="evidence" value="ECO:0007669"/>
    <property type="project" value="TreeGrafter"/>
</dbReference>